<dbReference type="GO" id="GO:0000175">
    <property type="term" value="F:3'-5'-RNA exonuclease activity"/>
    <property type="evidence" value="ECO:0007669"/>
    <property type="project" value="TreeGrafter"/>
</dbReference>
<feature type="domain" description="Exoribonuclease phosphorolytic" evidence="2">
    <location>
        <begin position="28"/>
        <end position="109"/>
    </location>
</feature>
<dbReference type="SUPFAM" id="SSF54211">
    <property type="entry name" value="Ribosomal protein S5 domain 2-like"/>
    <property type="match status" value="1"/>
</dbReference>
<dbReference type="Proteomes" id="UP000023152">
    <property type="component" value="Unassembled WGS sequence"/>
</dbReference>
<dbReference type="SUPFAM" id="SSF55666">
    <property type="entry name" value="Ribonuclease PH domain 2-like"/>
    <property type="match status" value="1"/>
</dbReference>
<proteinExistence type="predicted"/>
<dbReference type="PANTHER" id="PTHR11252">
    <property type="entry name" value="POLYRIBONUCLEOTIDE NUCLEOTIDYLTRANSFERASE"/>
    <property type="match status" value="1"/>
</dbReference>
<dbReference type="InterPro" id="IPR012162">
    <property type="entry name" value="PNPase"/>
</dbReference>
<dbReference type="Gene3D" id="3.30.230.70">
    <property type="entry name" value="GHMP Kinase, N-terminal domain"/>
    <property type="match status" value="1"/>
</dbReference>
<keyword evidence="3" id="KW-0808">Transferase</keyword>
<dbReference type="Pfam" id="PF01138">
    <property type="entry name" value="RNase_PH"/>
    <property type="match status" value="1"/>
</dbReference>
<protein>
    <submittedName>
        <fullName evidence="3">Polyribonucleotide nucleotidyltransferase (Polynucleotide phosphorylase)</fullName>
    </submittedName>
</protein>
<keyword evidence="1" id="KW-0694">RNA-binding</keyword>
<dbReference type="InterPro" id="IPR036345">
    <property type="entry name" value="ExoRNase_PH_dom2_sf"/>
</dbReference>
<evidence type="ECO:0000313" key="3">
    <source>
        <dbReference type="EMBL" id="ETO26185.1"/>
    </source>
</evidence>
<gene>
    <name evidence="3" type="ORF">RFI_10952</name>
</gene>
<dbReference type="InterPro" id="IPR027408">
    <property type="entry name" value="PNPase/RNase_PH_dom_sf"/>
</dbReference>
<sequence length="315" mass="34617">SLCTTTLGPPNLARKRNVNVYNYEYDLQRLYFEYDMPPYATHEIKNVTKSRRAQGHGALAGKALEPLLPGFDTFAFSVRVASNISSSDGSSSMASVCGGSLALMDAGVPMSNAAAGISMGLVTKKVTNQLKTSIADYRLLTDVLGLEDQFGDMDFKIAGTIKGITAVQMDIKLPGVPLDILIQAVDIARKARLHILETMNQAIEKSRPELKNHAPKIALRKLEPRDFALLLGPGGQTKRLIEIQSRCDLEVNFDNSIVEITAPDNDGLFFFKKKKKNFYYTLCQYAHNNIYLYSFGKGKSLITDAISLGIRVGDV</sequence>
<accession>X6NIN1</accession>
<reference evidence="3 4" key="1">
    <citation type="journal article" date="2013" name="Curr. Biol.">
        <title>The Genome of the Foraminiferan Reticulomyxa filosa.</title>
        <authorList>
            <person name="Glockner G."/>
            <person name="Hulsmann N."/>
            <person name="Schleicher M."/>
            <person name="Noegel A.A."/>
            <person name="Eichinger L."/>
            <person name="Gallinger C."/>
            <person name="Pawlowski J."/>
            <person name="Sierra R."/>
            <person name="Euteneuer U."/>
            <person name="Pillet L."/>
            <person name="Moustafa A."/>
            <person name="Platzer M."/>
            <person name="Groth M."/>
            <person name="Szafranski K."/>
            <person name="Schliwa M."/>
        </authorList>
    </citation>
    <scope>NUCLEOTIDE SEQUENCE [LARGE SCALE GENOMIC DNA]</scope>
</reference>
<organism evidence="3 4">
    <name type="scientific">Reticulomyxa filosa</name>
    <dbReference type="NCBI Taxonomy" id="46433"/>
    <lineage>
        <taxon>Eukaryota</taxon>
        <taxon>Sar</taxon>
        <taxon>Rhizaria</taxon>
        <taxon>Retaria</taxon>
        <taxon>Foraminifera</taxon>
        <taxon>Monothalamids</taxon>
        <taxon>Reticulomyxidae</taxon>
        <taxon>Reticulomyxa</taxon>
    </lineage>
</organism>
<dbReference type="GO" id="GO:0005829">
    <property type="term" value="C:cytosol"/>
    <property type="evidence" value="ECO:0007669"/>
    <property type="project" value="TreeGrafter"/>
</dbReference>
<comment type="caution">
    <text evidence="3">The sequence shown here is derived from an EMBL/GenBank/DDBJ whole genome shotgun (WGS) entry which is preliminary data.</text>
</comment>
<dbReference type="GO" id="GO:0005739">
    <property type="term" value="C:mitochondrion"/>
    <property type="evidence" value="ECO:0007669"/>
    <property type="project" value="TreeGrafter"/>
</dbReference>
<dbReference type="OrthoDB" id="437922at2759"/>
<evidence type="ECO:0000259" key="2">
    <source>
        <dbReference type="Pfam" id="PF01138"/>
    </source>
</evidence>
<dbReference type="GO" id="GO:0000965">
    <property type="term" value="P:mitochondrial RNA 3'-end processing"/>
    <property type="evidence" value="ECO:0007669"/>
    <property type="project" value="TreeGrafter"/>
</dbReference>
<dbReference type="InterPro" id="IPR001247">
    <property type="entry name" value="ExoRNase_PH_dom1"/>
</dbReference>
<dbReference type="AlphaFoldDB" id="X6NIN1"/>
<feature type="non-terminal residue" evidence="3">
    <location>
        <position position="315"/>
    </location>
</feature>
<keyword evidence="4" id="KW-1185">Reference proteome</keyword>
<feature type="non-terminal residue" evidence="3">
    <location>
        <position position="1"/>
    </location>
</feature>
<dbReference type="GO" id="GO:0003723">
    <property type="term" value="F:RNA binding"/>
    <property type="evidence" value="ECO:0007669"/>
    <property type="project" value="UniProtKB-KW"/>
</dbReference>
<name>X6NIN1_RETFI</name>
<evidence type="ECO:0000313" key="4">
    <source>
        <dbReference type="Proteomes" id="UP000023152"/>
    </source>
</evidence>
<dbReference type="EMBL" id="ASPP01008029">
    <property type="protein sequence ID" value="ETO26185.1"/>
    <property type="molecule type" value="Genomic_DNA"/>
</dbReference>
<dbReference type="InterPro" id="IPR020568">
    <property type="entry name" value="Ribosomal_Su5_D2-typ_SF"/>
</dbReference>
<dbReference type="GO" id="GO:0000958">
    <property type="term" value="P:mitochondrial mRNA catabolic process"/>
    <property type="evidence" value="ECO:0007669"/>
    <property type="project" value="TreeGrafter"/>
</dbReference>
<dbReference type="GO" id="GO:0004654">
    <property type="term" value="F:polyribonucleotide nucleotidyltransferase activity"/>
    <property type="evidence" value="ECO:0007669"/>
    <property type="project" value="InterPro"/>
</dbReference>
<dbReference type="PANTHER" id="PTHR11252:SF0">
    <property type="entry name" value="POLYRIBONUCLEOTIDE NUCLEOTIDYLTRANSFERASE 1, MITOCHONDRIAL"/>
    <property type="match status" value="1"/>
</dbReference>
<evidence type="ECO:0000256" key="1">
    <source>
        <dbReference type="ARBA" id="ARBA00022884"/>
    </source>
</evidence>